<organism evidence="1 2">
    <name type="scientific">Catenaria anguillulae PL171</name>
    <dbReference type="NCBI Taxonomy" id="765915"/>
    <lineage>
        <taxon>Eukaryota</taxon>
        <taxon>Fungi</taxon>
        <taxon>Fungi incertae sedis</taxon>
        <taxon>Blastocladiomycota</taxon>
        <taxon>Blastocladiomycetes</taxon>
        <taxon>Blastocladiales</taxon>
        <taxon>Catenariaceae</taxon>
        <taxon>Catenaria</taxon>
    </lineage>
</organism>
<feature type="non-terminal residue" evidence="1">
    <location>
        <position position="1"/>
    </location>
</feature>
<reference evidence="1 2" key="1">
    <citation type="submission" date="2016-07" db="EMBL/GenBank/DDBJ databases">
        <title>Pervasive Adenine N6-methylation of Active Genes in Fungi.</title>
        <authorList>
            <consortium name="DOE Joint Genome Institute"/>
            <person name="Mondo S.J."/>
            <person name="Dannebaum R.O."/>
            <person name="Kuo R.C."/>
            <person name="Labutti K."/>
            <person name="Haridas S."/>
            <person name="Kuo A."/>
            <person name="Salamov A."/>
            <person name="Ahrendt S.R."/>
            <person name="Lipzen A."/>
            <person name="Sullivan W."/>
            <person name="Andreopoulos W.B."/>
            <person name="Clum A."/>
            <person name="Lindquist E."/>
            <person name="Daum C."/>
            <person name="Ramamoorthy G.K."/>
            <person name="Gryganskyi A."/>
            <person name="Culley D."/>
            <person name="Magnuson J.K."/>
            <person name="James T.Y."/>
            <person name="O'Malley M.A."/>
            <person name="Stajich J.E."/>
            <person name="Spatafora J.W."/>
            <person name="Visel A."/>
            <person name="Grigoriev I.V."/>
        </authorList>
    </citation>
    <scope>NUCLEOTIDE SEQUENCE [LARGE SCALE GENOMIC DNA]</scope>
    <source>
        <strain evidence="1 2">PL171</strain>
    </source>
</reference>
<evidence type="ECO:0000313" key="2">
    <source>
        <dbReference type="Proteomes" id="UP000193411"/>
    </source>
</evidence>
<proteinExistence type="predicted"/>
<gene>
    <name evidence="1" type="ORF">BCR44DRAFT_287779</name>
</gene>
<comment type="caution">
    <text evidence="1">The sequence shown here is derived from an EMBL/GenBank/DDBJ whole genome shotgun (WGS) entry which is preliminary data.</text>
</comment>
<sequence>NETPGNGLSQRPAVGPNHLTSPTCVCSGLTDSLPTVPGLPHSTQLKPFDIRRQRSGRILNLSTNINEHPVRCVTILGKRCCSNHVGHAARSHRYAGRRVCFGGTRARGRNPKDPNRCRLLEFKRSNILSTFSAQLENELVMPDVAVNNGLAFGRP</sequence>
<protein>
    <submittedName>
        <fullName evidence="1">Uncharacterized protein</fullName>
    </submittedName>
</protein>
<evidence type="ECO:0000313" key="1">
    <source>
        <dbReference type="EMBL" id="ORZ32778.1"/>
    </source>
</evidence>
<dbReference type="AlphaFoldDB" id="A0A1Y2HDW5"/>
<accession>A0A1Y2HDW5</accession>
<name>A0A1Y2HDW5_9FUNG</name>
<dbReference type="Proteomes" id="UP000193411">
    <property type="component" value="Unassembled WGS sequence"/>
</dbReference>
<keyword evidence="2" id="KW-1185">Reference proteome</keyword>
<dbReference type="EMBL" id="MCFL01000042">
    <property type="protein sequence ID" value="ORZ32778.1"/>
    <property type="molecule type" value="Genomic_DNA"/>
</dbReference>